<dbReference type="Pfam" id="PF19045">
    <property type="entry name" value="Ligase_CoA_2"/>
    <property type="match status" value="1"/>
</dbReference>
<dbReference type="InterPro" id="IPR013815">
    <property type="entry name" value="ATP_grasp_subdomain_1"/>
</dbReference>
<dbReference type="Gene3D" id="3.30.1490.20">
    <property type="entry name" value="ATP-grasp fold, A domain"/>
    <property type="match status" value="1"/>
</dbReference>
<dbReference type="SUPFAM" id="SSF56059">
    <property type="entry name" value="Glutathione synthetase ATP-binding domain-like"/>
    <property type="match status" value="1"/>
</dbReference>
<comment type="similarity">
    <text evidence="4">In the N-terminal section; belongs to the acetate CoA ligase alpha subunit family.</text>
</comment>
<dbReference type="RefSeq" id="WP_201777264.1">
    <property type="nucleotide sequence ID" value="NZ_DF968181.1"/>
</dbReference>
<keyword evidence="8" id="KW-1185">Reference proteome</keyword>
<dbReference type="PROSITE" id="PS50975">
    <property type="entry name" value="ATP_GRASP"/>
    <property type="match status" value="1"/>
</dbReference>
<dbReference type="SUPFAM" id="SSF52210">
    <property type="entry name" value="Succinyl-CoA synthetase domains"/>
    <property type="match status" value="2"/>
</dbReference>
<dbReference type="Proteomes" id="UP000053370">
    <property type="component" value="Unassembled WGS sequence"/>
</dbReference>
<evidence type="ECO:0000256" key="1">
    <source>
        <dbReference type="ARBA" id="ARBA00022598"/>
    </source>
</evidence>
<dbReference type="InterPro" id="IPR016102">
    <property type="entry name" value="Succinyl-CoA_synth-like"/>
</dbReference>
<keyword evidence="2 5" id="KW-0547">Nucleotide-binding</keyword>
<protein>
    <submittedName>
        <fullName evidence="7">Acyl-CoA synthetase</fullName>
    </submittedName>
</protein>
<dbReference type="InterPro" id="IPR036291">
    <property type="entry name" value="NAD(P)-bd_dom_sf"/>
</dbReference>
<dbReference type="STRING" id="1678840.ATC1_13652"/>
<evidence type="ECO:0000256" key="2">
    <source>
        <dbReference type="ARBA" id="ARBA00022741"/>
    </source>
</evidence>
<evidence type="ECO:0000256" key="4">
    <source>
        <dbReference type="ARBA" id="ARBA00060888"/>
    </source>
</evidence>
<dbReference type="Pfam" id="PF13380">
    <property type="entry name" value="CoA_binding_2"/>
    <property type="match status" value="1"/>
</dbReference>
<dbReference type="Pfam" id="PF13607">
    <property type="entry name" value="Succ_CoA_lig"/>
    <property type="match status" value="1"/>
</dbReference>
<dbReference type="SUPFAM" id="SSF51735">
    <property type="entry name" value="NAD(P)-binding Rossmann-fold domains"/>
    <property type="match status" value="1"/>
</dbReference>
<dbReference type="Gene3D" id="3.40.50.261">
    <property type="entry name" value="Succinyl-CoA synthetase domains"/>
    <property type="match status" value="2"/>
</dbReference>
<feature type="domain" description="ATP-grasp" evidence="6">
    <location>
        <begin position="497"/>
        <end position="550"/>
    </location>
</feature>
<dbReference type="InterPro" id="IPR003781">
    <property type="entry name" value="CoA-bd"/>
</dbReference>
<evidence type="ECO:0000256" key="3">
    <source>
        <dbReference type="ARBA" id="ARBA00022840"/>
    </source>
</evidence>
<sequence>MNKEVLDGLFRPKSVAVIGASATPGKIGYSVVEALNNGKYEGPIYPINLKADEILGHKAYPSILDLTGKVDLAVITVPAKFVLGSVEECGKAKVKGISIITSGFGEIGDHETENAIVETAHRYGMRVLGPNIIGSLSNSDKLNASFAPTLPLPGDASLISQSGALLIALDAGTYLRGVGFDKLFSLGNMADVDFSDIIEWLDQDERTKCISLYIEGLKDGRRFVDVCKKASKPIIALKSGVSAHGAAAAASHTGSLAGAAKVYGAAFEQAGIIQAQDLNNLFDLTQAFELQPPMKGDHLLIVTNGGGVGVLATDAAERYGIPLEFCPADLQAEMKNYMPEFGSAKNPVDITGGAGLEGYKKCIAFGLQQDWVDGLAVLYCETAMTNPMEIAQGILEAVHQAEENEASKGKPVAVSFVGGEHTAEAMRYLIDHGIPTYDDPARAVNVLGGLRQYARLQEAKANSKNEDGFKADKQAALAIIQAAREDGRDALTEIEAKDVFRAYGLDVTSTRLAKTEDEAVALANKVGYPIVMKIVSPDILHKSDASGVKVNIKDDASTREWFNKIIANAKAYKADANIHGVAIQEMAPLGSEVILGSINDAAFGPTVMFGLGGIFVEVLKDVTFAVTPVSKQQALKMQSDIRGAKILDGARGEKPRDKEAMAITIARYSHMILDLQDEIKESDANPVMVYEDGSGLKVVDARIILKKK</sequence>
<dbReference type="InterPro" id="IPR043938">
    <property type="entry name" value="Ligase_CoA_dom"/>
</dbReference>
<evidence type="ECO:0000256" key="5">
    <source>
        <dbReference type="PROSITE-ProRule" id="PRU00409"/>
    </source>
</evidence>
<dbReference type="SMART" id="SM00881">
    <property type="entry name" value="CoA_binding"/>
    <property type="match status" value="1"/>
</dbReference>
<gene>
    <name evidence="7" type="ORF">ATC1_13652</name>
</gene>
<dbReference type="EMBL" id="DF968181">
    <property type="protein sequence ID" value="GAP40673.1"/>
    <property type="molecule type" value="Genomic_DNA"/>
</dbReference>
<keyword evidence="3 5" id="KW-0067">ATP-binding</keyword>
<accession>A0A0S7BT48</accession>
<reference evidence="7" key="1">
    <citation type="journal article" date="2015" name="Genome Announc.">
        <title>Draft Genome Sequence of Anaerolineae Strain TC1, a Novel Isolate from a Methanogenic Wastewater Treatment System.</title>
        <authorList>
            <person name="Matsuura N."/>
            <person name="Tourlousse D.M."/>
            <person name="Sun L."/>
            <person name="Toyonaga M."/>
            <person name="Kuroda K."/>
            <person name="Ohashi A."/>
            <person name="Cruz R."/>
            <person name="Yamaguchi T."/>
            <person name="Sekiguchi Y."/>
        </authorList>
    </citation>
    <scope>NUCLEOTIDE SEQUENCE [LARGE SCALE GENOMIC DNA]</scope>
    <source>
        <strain evidence="7">TC1</strain>
    </source>
</reference>
<dbReference type="GO" id="GO:0046872">
    <property type="term" value="F:metal ion binding"/>
    <property type="evidence" value="ECO:0007669"/>
    <property type="project" value="InterPro"/>
</dbReference>
<evidence type="ECO:0000313" key="8">
    <source>
        <dbReference type="Proteomes" id="UP000053370"/>
    </source>
</evidence>
<dbReference type="Gene3D" id="3.40.50.720">
    <property type="entry name" value="NAD(P)-binding Rossmann-like Domain"/>
    <property type="match status" value="1"/>
</dbReference>
<dbReference type="PANTHER" id="PTHR43334">
    <property type="entry name" value="ACETATE--COA LIGASE [ADP-FORMING]"/>
    <property type="match status" value="1"/>
</dbReference>
<proteinExistence type="inferred from homology"/>
<evidence type="ECO:0000259" key="6">
    <source>
        <dbReference type="PROSITE" id="PS50975"/>
    </source>
</evidence>
<dbReference type="InterPro" id="IPR032875">
    <property type="entry name" value="Succ_CoA_lig_flav_dom"/>
</dbReference>
<dbReference type="Pfam" id="PF13549">
    <property type="entry name" value="ATP-grasp_5"/>
    <property type="match status" value="1"/>
</dbReference>
<dbReference type="PANTHER" id="PTHR43334:SF1">
    <property type="entry name" value="3-HYDROXYPROPIONATE--COA LIGASE [ADP-FORMING]"/>
    <property type="match status" value="1"/>
</dbReference>
<dbReference type="Gene3D" id="3.30.470.20">
    <property type="entry name" value="ATP-grasp fold, B domain"/>
    <property type="match status" value="1"/>
</dbReference>
<dbReference type="FunFam" id="3.30.1490.20:FF:000020">
    <property type="entry name" value="Protein lysine acetyltransferase"/>
    <property type="match status" value="1"/>
</dbReference>
<dbReference type="InterPro" id="IPR011761">
    <property type="entry name" value="ATP-grasp"/>
</dbReference>
<name>A0A0S7BT48_9CHLR</name>
<dbReference type="GO" id="GO:0043758">
    <property type="term" value="F:acetate-CoA ligase (ADP-forming) activity"/>
    <property type="evidence" value="ECO:0007669"/>
    <property type="project" value="InterPro"/>
</dbReference>
<dbReference type="GO" id="GO:0005524">
    <property type="term" value="F:ATP binding"/>
    <property type="evidence" value="ECO:0007669"/>
    <property type="project" value="UniProtKB-UniRule"/>
</dbReference>
<organism evidence="7">
    <name type="scientific">Flexilinea flocculi</name>
    <dbReference type="NCBI Taxonomy" id="1678840"/>
    <lineage>
        <taxon>Bacteria</taxon>
        <taxon>Bacillati</taxon>
        <taxon>Chloroflexota</taxon>
        <taxon>Anaerolineae</taxon>
        <taxon>Anaerolineales</taxon>
        <taxon>Anaerolineaceae</taxon>
        <taxon>Flexilinea</taxon>
    </lineage>
</organism>
<dbReference type="AlphaFoldDB" id="A0A0S7BT48"/>
<keyword evidence="1" id="KW-0436">Ligase</keyword>
<evidence type="ECO:0000313" key="7">
    <source>
        <dbReference type="EMBL" id="GAP40673.1"/>
    </source>
</evidence>
<dbReference type="InterPro" id="IPR051538">
    <property type="entry name" value="Acyl-CoA_Synth/Transferase"/>
</dbReference>